<dbReference type="Proteomes" id="UP000623461">
    <property type="component" value="Unassembled WGS sequence"/>
</dbReference>
<dbReference type="PANTHER" id="PTHR42711">
    <property type="entry name" value="ABC TRANSPORTER ATP-BINDING PROTEIN"/>
    <property type="match status" value="1"/>
</dbReference>
<evidence type="ECO:0000256" key="3">
    <source>
        <dbReference type="ARBA" id="ARBA00022448"/>
    </source>
</evidence>
<dbReference type="RefSeq" id="WP_030200442.1">
    <property type="nucleotide sequence ID" value="NZ_BMNZ01000010.1"/>
</dbReference>
<evidence type="ECO:0000256" key="5">
    <source>
        <dbReference type="ARBA" id="ARBA00022840"/>
    </source>
</evidence>
<dbReference type="InterPro" id="IPR003593">
    <property type="entry name" value="AAA+_ATPase"/>
</dbReference>
<comment type="subcellular location">
    <subcellularLocation>
        <location evidence="1">Cell membrane</location>
        <topology evidence="1">Peripheral membrane protein</topology>
    </subcellularLocation>
</comment>
<keyword evidence="3" id="KW-0813">Transport</keyword>
<evidence type="ECO:0000259" key="7">
    <source>
        <dbReference type="PROSITE" id="PS50893"/>
    </source>
</evidence>
<organism evidence="8 9">
    <name type="scientific">Terrabacter tumescens</name>
    <dbReference type="NCBI Taxonomy" id="60443"/>
    <lineage>
        <taxon>Bacteria</taxon>
        <taxon>Bacillati</taxon>
        <taxon>Actinomycetota</taxon>
        <taxon>Actinomycetes</taxon>
        <taxon>Micrococcales</taxon>
        <taxon>Intrasporangiaceae</taxon>
        <taxon>Terrabacter</taxon>
    </lineage>
</organism>
<protein>
    <submittedName>
        <fullName evidence="8">ABC transporter</fullName>
    </submittedName>
</protein>
<proteinExistence type="inferred from homology"/>
<gene>
    <name evidence="8" type="ORF">GCM10009721_40870</name>
</gene>
<dbReference type="InterPro" id="IPR003439">
    <property type="entry name" value="ABC_transporter-like_ATP-bd"/>
</dbReference>
<dbReference type="Gene3D" id="3.40.50.300">
    <property type="entry name" value="P-loop containing nucleotide triphosphate hydrolases"/>
    <property type="match status" value="1"/>
</dbReference>
<comment type="similarity">
    <text evidence="2">Belongs to the ABC transporter superfamily.</text>
</comment>
<dbReference type="SMART" id="SM00382">
    <property type="entry name" value="AAA"/>
    <property type="match status" value="1"/>
</dbReference>
<dbReference type="EMBL" id="BMNZ01000010">
    <property type="protein sequence ID" value="GGN08805.1"/>
    <property type="molecule type" value="Genomic_DNA"/>
</dbReference>
<evidence type="ECO:0000256" key="1">
    <source>
        <dbReference type="ARBA" id="ARBA00004202"/>
    </source>
</evidence>
<evidence type="ECO:0000313" key="9">
    <source>
        <dbReference type="Proteomes" id="UP000623461"/>
    </source>
</evidence>
<keyword evidence="6" id="KW-0046">Antibiotic resistance</keyword>
<keyword evidence="5" id="KW-0067">ATP-binding</keyword>
<dbReference type="PROSITE" id="PS00211">
    <property type="entry name" value="ABC_TRANSPORTER_1"/>
    <property type="match status" value="1"/>
</dbReference>
<evidence type="ECO:0000256" key="2">
    <source>
        <dbReference type="ARBA" id="ARBA00005417"/>
    </source>
</evidence>
<evidence type="ECO:0000256" key="4">
    <source>
        <dbReference type="ARBA" id="ARBA00022741"/>
    </source>
</evidence>
<keyword evidence="9" id="KW-1185">Reference proteome</keyword>
<dbReference type="InterPro" id="IPR017871">
    <property type="entry name" value="ABC_transporter-like_CS"/>
</dbReference>
<feature type="domain" description="ABC transporter" evidence="7">
    <location>
        <begin position="14"/>
        <end position="239"/>
    </location>
</feature>
<dbReference type="Pfam" id="PF00005">
    <property type="entry name" value="ABC_tran"/>
    <property type="match status" value="1"/>
</dbReference>
<dbReference type="PROSITE" id="PS50893">
    <property type="entry name" value="ABC_TRANSPORTER_2"/>
    <property type="match status" value="1"/>
</dbReference>
<accession>A0ABQ2IEJ2</accession>
<evidence type="ECO:0000256" key="6">
    <source>
        <dbReference type="ARBA" id="ARBA00023251"/>
    </source>
</evidence>
<dbReference type="CDD" id="cd03230">
    <property type="entry name" value="ABC_DR_subfamily_A"/>
    <property type="match status" value="1"/>
</dbReference>
<sequence length="311" mass="33811">MAPGGRASSSATSVRTDDLTKRFGTRRGVEGVTIEVRDGEVFGFLGPNGAGKSTTIRLLMGLQRPSRGVARVLGLDPVADGAAVRRDVGYLPGELALFPRLTGRETLERLGGARDLRDTGWRDSLIERFGAEIDRPVRALSKGNRQKIGLVQAFMHRPRLLILDEPTSGLDPLLQEEFSRLIQEVSADGVTVFLSSHDLDEVQRLASTVAIIREGHVVAVDTVDGLRRTAPQVIELRFAHPPRTRFADLPGVSVTAQGERDVTLGVTGPVSAVLRAAVSDDVTGITARPVDLEELFLRYYDPLTEEKDHAH</sequence>
<evidence type="ECO:0000313" key="8">
    <source>
        <dbReference type="EMBL" id="GGN08805.1"/>
    </source>
</evidence>
<name>A0ABQ2IEJ2_9MICO</name>
<dbReference type="InterPro" id="IPR050763">
    <property type="entry name" value="ABC_transporter_ATP-binding"/>
</dbReference>
<keyword evidence="4" id="KW-0547">Nucleotide-binding</keyword>
<reference evidence="9" key="1">
    <citation type="journal article" date="2019" name="Int. J. Syst. Evol. Microbiol.">
        <title>The Global Catalogue of Microorganisms (GCM) 10K type strain sequencing project: providing services to taxonomists for standard genome sequencing and annotation.</title>
        <authorList>
            <consortium name="The Broad Institute Genomics Platform"/>
            <consortium name="The Broad Institute Genome Sequencing Center for Infectious Disease"/>
            <person name="Wu L."/>
            <person name="Ma J."/>
        </authorList>
    </citation>
    <scope>NUCLEOTIDE SEQUENCE [LARGE SCALE GENOMIC DNA]</scope>
    <source>
        <strain evidence="9">JCM 1365</strain>
    </source>
</reference>
<comment type="caution">
    <text evidence="8">The sequence shown here is derived from an EMBL/GenBank/DDBJ whole genome shotgun (WGS) entry which is preliminary data.</text>
</comment>
<dbReference type="SUPFAM" id="SSF52540">
    <property type="entry name" value="P-loop containing nucleoside triphosphate hydrolases"/>
    <property type="match status" value="1"/>
</dbReference>
<dbReference type="PANTHER" id="PTHR42711:SF5">
    <property type="entry name" value="ABC TRANSPORTER ATP-BINDING PROTEIN NATA"/>
    <property type="match status" value="1"/>
</dbReference>
<dbReference type="InterPro" id="IPR027417">
    <property type="entry name" value="P-loop_NTPase"/>
</dbReference>